<evidence type="ECO:0000313" key="2">
    <source>
        <dbReference type="EMBL" id="WDE12040.1"/>
    </source>
</evidence>
<gene>
    <name evidence="2" type="ORF">H3N35_00670</name>
</gene>
<keyword evidence="1" id="KW-0472">Membrane</keyword>
<feature type="transmembrane region" description="Helical" evidence="1">
    <location>
        <begin position="41"/>
        <end position="60"/>
    </location>
</feature>
<keyword evidence="1" id="KW-1133">Transmembrane helix</keyword>
<dbReference type="Pfam" id="PF20398">
    <property type="entry name" value="DUF6691"/>
    <property type="match status" value="1"/>
</dbReference>
<keyword evidence="1" id="KW-0812">Transmembrane</keyword>
<name>A0ABY7VG72_9GAMM</name>
<evidence type="ECO:0000313" key="3">
    <source>
        <dbReference type="Proteomes" id="UP001215231"/>
    </source>
</evidence>
<keyword evidence="3" id="KW-1185">Reference proteome</keyword>
<protein>
    <submittedName>
        <fullName evidence="2">YeeE/YedE family protein</fullName>
    </submittedName>
</protein>
<feature type="transmembrane region" description="Helical" evidence="1">
    <location>
        <begin position="118"/>
        <end position="137"/>
    </location>
</feature>
<proteinExistence type="predicted"/>
<dbReference type="RefSeq" id="WP_274052281.1">
    <property type="nucleotide sequence ID" value="NZ_CP059693.1"/>
</dbReference>
<sequence length="139" mass="14961">MQLLISLCCGVLFGLGLMVSQMANPEKVLNFLDIGGRWDPSLLLVMASALLVYIPGYFLLVKRRTKPVAAESFYLPQKRQIDKPLLLGAVIFGSGWGLAGICPGPAVVNLSGGDVKIFAFIVLMLAGMRCSGFISRLKS</sequence>
<dbReference type="EMBL" id="CP059693">
    <property type="protein sequence ID" value="WDE12040.1"/>
    <property type="molecule type" value="Genomic_DNA"/>
</dbReference>
<reference evidence="2 3" key="1">
    <citation type="journal article" date="2022" name="Mar. Drugs">
        <title>Bioassay-Guided Fractionation Leads to the Detection of Cholic Acid Generated by the Rare Thalassomonas sp.</title>
        <authorList>
            <person name="Pheiffer F."/>
            <person name="Schneider Y.K."/>
            <person name="Hansen E.H."/>
            <person name="Andersen J.H."/>
            <person name="Isaksson J."/>
            <person name="Busche T."/>
            <person name="R C."/>
            <person name="Kalinowski J."/>
            <person name="Zyl L.V."/>
            <person name="Trindade M."/>
        </authorList>
    </citation>
    <scope>NUCLEOTIDE SEQUENCE [LARGE SCALE GENOMIC DNA]</scope>
    <source>
        <strain evidence="2 3">A5K-61T</strain>
    </source>
</reference>
<feature type="transmembrane region" description="Helical" evidence="1">
    <location>
        <begin position="85"/>
        <end position="106"/>
    </location>
</feature>
<accession>A0ABY7VG72</accession>
<organism evidence="2 3">
    <name type="scientific">Thalassomonas haliotis</name>
    <dbReference type="NCBI Taxonomy" id="485448"/>
    <lineage>
        <taxon>Bacteria</taxon>
        <taxon>Pseudomonadati</taxon>
        <taxon>Pseudomonadota</taxon>
        <taxon>Gammaproteobacteria</taxon>
        <taxon>Alteromonadales</taxon>
        <taxon>Colwelliaceae</taxon>
        <taxon>Thalassomonas</taxon>
    </lineage>
</organism>
<evidence type="ECO:0000256" key="1">
    <source>
        <dbReference type="SAM" id="Phobius"/>
    </source>
</evidence>
<dbReference type="Proteomes" id="UP001215231">
    <property type="component" value="Chromosome"/>
</dbReference>
<dbReference type="InterPro" id="IPR046513">
    <property type="entry name" value="DUF6691"/>
</dbReference>